<feature type="compositionally biased region" description="Polar residues" evidence="1">
    <location>
        <begin position="241"/>
        <end position="250"/>
    </location>
</feature>
<dbReference type="PANTHER" id="PTHR14969:SF13">
    <property type="entry name" value="AT30094P"/>
    <property type="match status" value="1"/>
</dbReference>
<dbReference type="SMART" id="SM00014">
    <property type="entry name" value="acidPPc"/>
    <property type="match status" value="1"/>
</dbReference>
<protein>
    <submittedName>
        <fullName evidence="4">Phosphatidylglycerophosphatase B</fullName>
    </submittedName>
</protein>
<comment type="caution">
    <text evidence="4">The sequence shown here is derived from an EMBL/GenBank/DDBJ whole genome shotgun (WGS) entry which is preliminary data.</text>
</comment>
<reference evidence="4 5" key="1">
    <citation type="submission" date="2019-02" db="EMBL/GenBank/DDBJ databases">
        <title>Deep-cultivation of Planctomycetes and their phenomic and genomic characterization uncovers novel biology.</title>
        <authorList>
            <person name="Wiegand S."/>
            <person name="Jogler M."/>
            <person name="Boedeker C."/>
            <person name="Pinto D."/>
            <person name="Vollmers J."/>
            <person name="Rivas-Marin E."/>
            <person name="Kohn T."/>
            <person name="Peeters S.H."/>
            <person name="Heuer A."/>
            <person name="Rast P."/>
            <person name="Oberbeckmann S."/>
            <person name="Bunk B."/>
            <person name="Jeske O."/>
            <person name="Meyerdierks A."/>
            <person name="Storesund J.E."/>
            <person name="Kallscheuer N."/>
            <person name="Luecker S."/>
            <person name="Lage O.M."/>
            <person name="Pohl T."/>
            <person name="Merkel B.J."/>
            <person name="Hornburger P."/>
            <person name="Mueller R.-W."/>
            <person name="Bruemmer F."/>
            <person name="Labrenz M."/>
            <person name="Spormann A.M."/>
            <person name="Op Den Camp H."/>
            <person name="Overmann J."/>
            <person name="Amann R."/>
            <person name="Jetten M.S.M."/>
            <person name="Mascher T."/>
            <person name="Medema M.H."/>
            <person name="Devos D.P."/>
            <person name="Kaster A.-K."/>
            <person name="Ovreas L."/>
            <person name="Rohde M."/>
            <person name="Galperin M.Y."/>
            <person name="Jogler C."/>
        </authorList>
    </citation>
    <scope>NUCLEOTIDE SEQUENCE [LARGE SCALE GENOMIC DNA]</scope>
    <source>
        <strain evidence="4 5">Pla22</strain>
    </source>
</reference>
<feature type="transmembrane region" description="Helical" evidence="2">
    <location>
        <begin position="21"/>
        <end position="38"/>
    </location>
</feature>
<dbReference type="InterPro" id="IPR000326">
    <property type="entry name" value="PAP2/HPO"/>
</dbReference>
<keyword evidence="2" id="KW-0812">Transmembrane</keyword>
<dbReference type="Gene3D" id="1.20.144.10">
    <property type="entry name" value="Phosphatidic acid phosphatase type 2/haloperoxidase"/>
    <property type="match status" value="1"/>
</dbReference>
<feature type="region of interest" description="Disordered" evidence="1">
    <location>
        <begin position="238"/>
        <end position="258"/>
    </location>
</feature>
<dbReference type="EMBL" id="SJPI01000001">
    <property type="protein sequence ID" value="TWT55065.1"/>
    <property type="molecule type" value="Genomic_DNA"/>
</dbReference>
<evidence type="ECO:0000256" key="2">
    <source>
        <dbReference type="SAM" id="Phobius"/>
    </source>
</evidence>
<organism evidence="4 5">
    <name type="scientific">Rubripirellula amarantea</name>
    <dbReference type="NCBI Taxonomy" id="2527999"/>
    <lineage>
        <taxon>Bacteria</taxon>
        <taxon>Pseudomonadati</taxon>
        <taxon>Planctomycetota</taxon>
        <taxon>Planctomycetia</taxon>
        <taxon>Pirellulales</taxon>
        <taxon>Pirellulaceae</taxon>
        <taxon>Rubripirellula</taxon>
    </lineage>
</organism>
<dbReference type="Pfam" id="PF01569">
    <property type="entry name" value="PAP2"/>
    <property type="match status" value="1"/>
</dbReference>
<dbReference type="PANTHER" id="PTHR14969">
    <property type="entry name" value="SPHINGOSINE-1-PHOSPHATE PHOSPHOHYDROLASE"/>
    <property type="match status" value="1"/>
</dbReference>
<dbReference type="AlphaFoldDB" id="A0A5C5WYT3"/>
<keyword evidence="2" id="KW-1133">Transmembrane helix</keyword>
<feature type="domain" description="Phosphatidic acid phosphatase type 2/haloperoxidase" evidence="3">
    <location>
        <begin position="111"/>
        <end position="224"/>
    </location>
</feature>
<accession>A0A5C5WYT3</accession>
<keyword evidence="5" id="KW-1185">Reference proteome</keyword>
<name>A0A5C5WYT3_9BACT</name>
<feature type="transmembrane region" description="Helical" evidence="2">
    <location>
        <begin position="82"/>
        <end position="104"/>
    </location>
</feature>
<feature type="transmembrane region" description="Helical" evidence="2">
    <location>
        <begin position="181"/>
        <end position="203"/>
    </location>
</feature>
<evidence type="ECO:0000313" key="5">
    <source>
        <dbReference type="Proteomes" id="UP000316598"/>
    </source>
</evidence>
<dbReference type="OrthoDB" id="9789113at2"/>
<proteinExistence type="predicted"/>
<evidence type="ECO:0000259" key="3">
    <source>
        <dbReference type="SMART" id="SM00014"/>
    </source>
</evidence>
<dbReference type="SUPFAM" id="SSF48317">
    <property type="entry name" value="Acid phosphatase/Vanadium-dependent haloperoxidase"/>
    <property type="match status" value="1"/>
</dbReference>
<evidence type="ECO:0000256" key="1">
    <source>
        <dbReference type="SAM" id="MobiDB-lite"/>
    </source>
</evidence>
<keyword evidence="2" id="KW-0472">Membrane</keyword>
<dbReference type="Proteomes" id="UP000316598">
    <property type="component" value="Unassembled WGS sequence"/>
</dbReference>
<feature type="transmembrane region" description="Helical" evidence="2">
    <location>
        <begin position="209"/>
        <end position="227"/>
    </location>
</feature>
<dbReference type="RefSeq" id="WP_146515004.1">
    <property type="nucleotide sequence ID" value="NZ_SJPI01000001.1"/>
</dbReference>
<dbReference type="CDD" id="cd03392">
    <property type="entry name" value="PAP2_like_2"/>
    <property type="match status" value="1"/>
</dbReference>
<sequence length="258" mass="28580">MLENVWQWLSRLFQWLRGREPALLAMVLIIVVAAWAFIQLADEVLEGETLALDKWIVRLMRQPDDPATPIGPPFLQEMGRDATALGGVGALTLFTAIIAGYLWIDKKKHMTLFLVFSTFSGLVISLALKQVFARPRPDIVPHLSIVHTSSFPSGHSMLSAVVYLTLGTLVASVLPNRSLKIYILAVACLLTFIVGLSRVYLGVHYPTDVLAGWIAGLVWALLCWIVARWLQKRNKVEGDDAQSNNDAQSNDDAKSYPA</sequence>
<evidence type="ECO:0000313" key="4">
    <source>
        <dbReference type="EMBL" id="TWT55065.1"/>
    </source>
</evidence>
<dbReference type="InterPro" id="IPR036938">
    <property type="entry name" value="PAP2/HPO_sf"/>
</dbReference>
<feature type="transmembrane region" description="Helical" evidence="2">
    <location>
        <begin position="111"/>
        <end position="133"/>
    </location>
</feature>
<gene>
    <name evidence="4" type="ORF">Pla22_27190</name>
</gene>
<feature type="transmembrane region" description="Helical" evidence="2">
    <location>
        <begin position="153"/>
        <end position="174"/>
    </location>
</feature>